<feature type="transmembrane region" description="Helical" evidence="1">
    <location>
        <begin position="115"/>
        <end position="135"/>
    </location>
</feature>
<keyword evidence="1" id="KW-0472">Membrane</keyword>
<reference evidence="2 3" key="1">
    <citation type="submission" date="2016-05" db="EMBL/GenBank/DDBJ databases">
        <title>Compelete Genome Sequence of Bacteriochlorophyll-Synthesizing Bacterium Porphyrobacter neustonensis DSM 9434.</title>
        <authorList>
            <person name="Shi X.-L."/>
            <person name="Wu Y.-H."/>
            <person name="Cheng H."/>
            <person name="Xu L."/>
            <person name="Zhang X.-Q."/>
            <person name="Wang C.-S."/>
            <person name="Xu X.-W."/>
        </authorList>
    </citation>
    <scope>NUCLEOTIDE SEQUENCE [LARGE SCALE GENOMIC DNA]</scope>
    <source>
        <strain evidence="2 3">DSM 9434</strain>
    </source>
</reference>
<dbReference type="EMBL" id="CP016033">
    <property type="protein sequence ID" value="ANK13414.1"/>
    <property type="molecule type" value="Genomic_DNA"/>
</dbReference>
<feature type="transmembrane region" description="Helical" evidence="1">
    <location>
        <begin position="318"/>
        <end position="339"/>
    </location>
</feature>
<dbReference type="STRING" id="1112.A9D12_11220"/>
<dbReference type="Proteomes" id="UP000078263">
    <property type="component" value="Chromosome"/>
</dbReference>
<evidence type="ECO:0000313" key="2">
    <source>
        <dbReference type="EMBL" id="ANK13414.1"/>
    </source>
</evidence>
<accession>A0A192D6L4</accession>
<feature type="transmembrane region" description="Helical" evidence="1">
    <location>
        <begin position="169"/>
        <end position="189"/>
    </location>
</feature>
<sequence>MRIPADPEAQPAHRAIAVLQELRAYFSGLDSRDMYAAIATGLMMTAVSAWRIRDTQLATIVNNCIFGADSATYAMWLDAGNPLGLGVKKHTLAVLLVGALSKPLAFAGVPERIAAGLAMAAIWGGGAGAAFLYFRQAKMARLASAAFTALAMSSFGLITHSGIVETYGVTVLMIAVACLILPAAAAIAAGHTAESAMMAGAVGAGLALANAPAIAFMLVYYACLPLKPGSRADRRKLGLCIVLPMLMTLLAVIAPAIVAEGVGGTAWHRDYLGRYASPDNLTDVQTLANYAAAVLVFSFVAPLDFIQCRFVVEHLFALFDRPIAVIAWTSVITLLIAGIARSARKARGAEVGGILAAVALILLFYLLFNPDEALLYSPQWLLAVFFAASPDFRGVAAWAGAAAAASLAVNLPPLHDKRSFDPAVCCPDPPASMLPREHPAAIVLPRTLSRNAR</sequence>
<gene>
    <name evidence="2" type="ORF">A9D12_11220</name>
</gene>
<protein>
    <recommendedName>
        <fullName evidence="4">DUF2029 domain-containing protein</fullName>
    </recommendedName>
</protein>
<feature type="transmembrane region" description="Helical" evidence="1">
    <location>
        <begin position="142"/>
        <end position="163"/>
    </location>
</feature>
<evidence type="ECO:0000256" key="1">
    <source>
        <dbReference type="SAM" id="Phobius"/>
    </source>
</evidence>
<proteinExistence type="predicted"/>
<feature type="transmembrane region" description="Helical" evidence="1">
    <location>
        <begin position="287"/>
        <end position="306"/>
    </location>
</feature>
<dbReference type="RefSeq" id="WP_068351877.1">
    <property type="nucleotide sequence ID" value="NZ_CP016033.1"/>
</dbReference>
<name>A0A192D6L4_9SPHN</name>
<keyword evidence="3" id="KW-1185">Reference proteome</keyword>
<keyword evidence="1" id="KW-0812">Transmembrane</keyword>
<organism evidence="2 3">
    <name type="scientific">Erythrobacter neustonensis</name>
    <dbReference type="NCBI Taxonomy" id="1112"/>
    <lineage>
        <taxon>Bacteria</taxon>
        <taxon>Pseudomonadati</taxon>
        <taxon>Pseudomonadota</taxon>
        <taxon>Alphaproteobacteria</taxon>
        <taxon>Sphingomonadales</taxon>
        <taxon>Erythrobacteraceae</taxon>
        <taxon>Erythrobacter/Porphyrobacter group</taxon>
        <taxon>Erythrobacter</taxon>
    </lineage>
</organism>
<feature type="transmembrane region" description="Helical" evidence="1">
    <location>
        <begin position="241"/>
        <end position="267"/>
    </location>
</feature>
<feature type="transmembrane region" description="Helical" evidence="1">
    <location>
        <begin position="351"/>
        <end position="368"/>
    </location>
</feature>
<evidence type="ECO:0008006" key="4">
    <source>
        <dbReference type="Google" id="ProtNLM"/>
    </source>
</evidence>
<dbReference type="AlphaFoldDB" id="A0A192D6L4"/>
<evidence type="ECO:0000313" key="3">
    <source>
        <dbReference type="Proteomes" id="UP000078263"/>
    </source>
</evidence>
<dbReference type="KEGG" id="pns:A9D12_11220"/>
<keyword evidence="1" id="KW-1133">Transmembrane helix</keyword>
<feature type="transmembrane region" description="Helical" evidence="1">
    <location>
        <begin position="380"/>
        <end position="409"/>
    </location>
</feature>
<dbReference type="OrthoDB" id="8480247at2"/>
<feature type="transmembrane region" description="Helical" evidence="1">
    <location>
        <begin position="201"/>
        <end position="221"/>
    </location>
</feature>